<keyword evidence="2" id="KW-0472">Membrane</keyword>
<proteinExistence type="predicted"/>
<feature type="transmembrane region" description="Helical" evidence="2">
    <location>
        <begin position="75"/>
        <end position="94"/>
    </location>
</feature>
<reference evidence="3 4" key="1">
    <citation type="journal article" date="2022" name="G3 (Bethesda)">
        <title>Evaluating Illumina-, Nanopore-, and PacBio-based genome assembly strategies with the bald notothen, Trematomus borchgrevinki.</title>
        <authorList>
            <person name="Rayamajhi N."/>
            <person name="Cheng C.C."/>
            <person name="Catchen J.M."/>
        </authorList>
    </citation>
    <scope>NUCLEOTIDE SEQUENCE [LARGE SCALE GENOMIC DNA]</scope>
    <source>
        <strain evidence="3">AGRC-2024</strain>
    </source>
</reference>
<evidence type="ECO:0000313" key="3">
    <source>
        <dbReference type="EMBL" id="KAL3044893.1"/>
    </source>
</evidence>
<feature type="transmembrane region" description="Helical" evidence="2">
    <location>
        <begin position="158"/>
        <end position="182"/>
    </location>
</feature>
<accession>A0ABD2FTZ7</accession>
<protein>
    <submittedName>
        <fullName evidence="3">Uncharacterized protein</fullName>
    </submittedName>
</protein>
<feature type="transmembrane region" description="Helical" evidence="2">
    <location>
        <begin position="45"/>
        <end position="63"/>
    </location>
</feature>
<keyword evidence="4" id="KW-1185">Reference proteome</keyword>
<keyword evidence="2" id="KW-1133">Transmembrane helix</keyword>
<gene>
    <name evidence="3" type="ORF">OYC64_013212</name>
</gene>
<comment type="caution">
    <text evidence="3">The sequence shown here is derived from an EMBL/GenBank/DDBJ whole genome shotgun (WGS) entry which is preliminary data.</text>
</comment>
<dbReference type="EMBL" id="JBIYXZ010002087">
    <property type="protein sequence ID" value="KAL3044893.1"/>
    <property type="molecule type" value="Genomic_DNA"/>
</dbReference>
<sequence length="204" mass="22857">MERTESTTRERSTAKDGNKAADADQEVLMSSKPLHRFVQREPRNVGIAILIFGCAEVMMGFTLSGERDEFTSFGIYIPFWQGTLFLVCGSLSIYTELRPSKKMVTVCLSMYVVSLLGIIVSFGYRIHMFSYLTYLNVVGYWRDSLSLQTIDQICAIEALLFTCSLFVAGLLIFLCVIARLALKSTRTQIIVRHIPAPPTDTTAT</sequence>
<evidence type="ECO:0000256" key="1">
    <source>
        <dbReference type="SAM" id="MobiDB-lite"/>
    </source>
</evidence>
<dbReference type="AlphaFoldDB" id="A0ABD2FTZ7"/>
<name>A0ABD2FTZ7_PAGBO</name>
<evidence type="ECO:0000256" key="2">
    <source>
        <dbReference type="SAM" id="Phobius"/>
    </source>
</evidence>
<reference evidence="3 4" key="2">
    <citation type="journal article" date="2024" name="G3 (Bethesda)">
        <title>The genome of the cryopelagic Antarctic bald notothen, Trematomus borchgrevinki.</title>
        <authorList>
            <person name="Rayamajhi N."/>
            <person name="Rivera-Colon A.G."/>
            <person name="Minhas B.F."/>
            <person name="Cheng C.C."/>
            <person name="Catchen J.M."/>
        </authorList>
    </citation>
    <scope>NUCLEOTIDE SEQUENCE [LARGE SCALE GENOMIC DNA]</scope>
    <source>
        <strain evidence="3">AGRC-2024</strain>
    </source>
</reference>
<evidence type="ECO:0000313" key="4">
    <source>
        <dbReference type="Proteomes" id="UP001619887"/>
    </source>
</evidence>
<feature type="region of interest" description="Disordered" evidence="1">
    <location>
        <begin position="1"/>
        <end position="22"/>
    </location>
</feature>
<dbReference type="Proteomes" id="UP001619887">
    <property type="component" value="Unassembled WGS sequence"/>
</dbReference>
<organism evidence="3 4">
    <name type="scientific">Pagothenia borchgrevinki</name>
    <name type="common">Bald rockcod</name>
    <name type="synonym">Trematomus borchgrevinki</name>
    <dbReference type="NCBI Taxonomy" id="8213"/>
    <lineage>
        <taxon>Eukaryota</taxon>
        <taxon>Metazoa</taxon>
        <taxon>Chordata</taxon>
        <taxon>Craniata</taxon>
        <taxon>Vertebrata</taxon>
        <taxon>Euteleostomi</taxon>
        <taxon>Actinopterygii</taxon>
        <taxon>Neopterygii</taxon>
        <taxon>Teleostei</taxon>
        <taxon>Neoteleostei</taxon>
        <taxon>Acanthomorphata</taxon>
        <taxon>Eupercaria</taxon>
        <taxon>Perciformes</taxon>
        <taxon>Notothenioidei</taxon>
        <taxon>Nototheniidae</taxon>
        <taxon>Pagothenia</taxon>
    </lineage>
</organism>
<feature type="transmembrane region" description="Helical" evidence="2">
    <location>
        <begin position="106"/>
        <end position="126"/>
    </location>
</feature>
<keyword evidence="2" id="KW-0812">Transmembrane</keyword>